<feature type="compositionally biased region" description="Basic and acidic residues" evidence="4">
    <location>
        <begin position="315"/>
        <end position="328"/>
    </location>
</feature>
<sequence length="328" mass="36943">MTEPDIRSLIMGNPVARAFAITGDAWTQLILREAFYGVRRFGVWRERLGTPRSVLTDRLQKLVAAGLLSQEQVATGTRTEYRLTEMGLDMFGVAVVQGQWEKVWAQSPLQERYAIAFFDRESGRRLKPAVLTRAHGVEVKPDRVDWKPGPGLIIIPPPTSRRRRSAPIETDRPIIDRSTEIMGDYWSWAVLSAAFFRLRRFDEIHAALGVATNILADRLNRLVLHGVLEKRPYQTAPVRFEYRLTEAGLALYPIVLAMHGWSQRWLIEPDEAPLTLVDRASGEAITPVVCDLDSGEPLDPRRIRWELEAATGASGKEKSPADAKPDGR</sequence>
<evidence type="ECO:0000256" key="1">
    <source>
        <dbReference type="ARBA" id="ARBA00023015"/>
    </source>
</evidence>
<dbReference type="GO" id="GO:0003677">
    <property type="term" value="F:DNA binding"/>
    <property type="evidence" value="ECO:0007669"/>
    <property type="project" value="UniProtKB-KW"/>
</dbReference>
<dbReference type="InterPro" id="IPR036388">
    <property type="entry name" value="WH-like_DNA-bd_sf"/>
</dbReference>
<keyword evidence="7" id="KW-1185">Reference proteome</keyword>
<evidence type="ECO:0000256" key="3">
    <source>
        <dbReference type="ARBA" id="ARBA00023163"/>
    </source>
</evidence>
<feature type="region of interest" description="Disordered" evidence="4">
    <location>
        <begin position="308"/>
        <end position="328"/>
    </location>
</feature>
<feature type="domain" description="HTH hxlR-type" evidence="5">
    <location>
        <begin position="13"/>
        <end position="109"/>
    </location>
</feature>
<dbReference type="EMBL" id="JACHKY010000005">
    <property type="protein sequence ID" value="MBB4799245.1"/>
    <property type="molecule type" value="Genomic_DNA"/>
</dbReference>
<keyword evidence="2 6" id="KW-0238">DNA-binding</keyword>
<comment type="caution">
    <text evidence="6">The sequence shown here is derived from an EMBL/GenBank/DDBJ whole genome shotgun (WGS) entry which is preliminary data.</text>
</comment>
<gene>
    <name evidence="6" type="ORF">HNP32_003001</name>
</gene>
<dbReference type="PANTHER" id="PTHR33204">
    <property type="entry name" value="TRANSCRIPTIONAL REGULATOR, MARR FAMILY"/>
    <property type="match status" value="1"/>
</dbReference>
<keyword evidence="1" id="KW-0805">Transcription regulation</keyword>
<evidence type="ECO:0000256" key="2">
    <source>
        <dbReference type="ARBA" id="ARBA00023125"/>
    </source>
</evidence>
<dbReference type="AlphaFoldDB" id="A0A7W7ISN7"/>
<name>A0A7W7ISN7_9CAUL</name>
<feature type="domain" description="HTH hxlR-type" evidence="5">
    <location>
        <begin position="172"/>
        <end position="270"/>
    </location>
</feature>
<dbReference type="PANTHER" id="PTHR33204:SF18">
    <property type="entry name" value="TRANSCRIPTIONAL REGULATORY PROTEIN"/>
    <property type="match status" value="1"/>
</dbReference>
<organism evidence="6 7">
    <name type="scientific">Brevundimonas bullata</name>
    <dbReference type="NCBI Taxonomy" id="13160"/>
    <lineage>
        <taxon>Bacteria</taxon>
        <taxon>Pseudomonadati</taxon>
        <taxon>Pseudomonadota</taxon>
        <taxon>Alphaproteobacteria</taxon>
        <taxon>Caulobacterales</taxon>
        <taxon>Caulobacteraceae</taxon>
        <taxon>Brevundimonas</taxon>
    </lineage>
</organism>
<dbReference type="SUPFAM" id="SSF46785">
    <property type="entry name" value="Winged helix' DNA-binding domain"/>
    <property type="match status" value="2"/>
</dbReference>
<dbReference type="Gene3D" id="1.10.10.10">
    <property type="entry name" value="Winged helix-like DNA-binding domain superfamily/Winged helix DNA-binding domain"/>
    <property type="match status" value="2"/>
</dbReference>
<evidence type="ECO:0000313" key="6">
    <source>
        <dbReference type="EMBL" id="MBB4799245.1"/>
    </source>
</evidence>
<evidence type="ECO:0000313" key="7">
    <source>
        <dbReference type="Proteomes" id="UP000539957"/>
    </source>
</evidence>
<dbReference type="PROSITE" id="PS51118">
    <property type="entry name" value="HTH_HXLR"/>
    <property type="match status" value="2"/>
</dbReference>
<evidence type="ECO:0000259" key="5">
    <source>
        <dbReference type="PROSITE" id="PS51118"/>
    </source>
</evidence>
<dbReference type="InterPro" id="IPR002577">
    <property type="entry name" value="HTH_HxlR"/>
</dbReference>
<protein>
    <submittedName>
        <fullName evidence="6">DNA-binding HxlR family transcriptional regulator</fullName>
    </submittedName>
</protein>
<proteinExistence type="predicted"/>
<dbReference type="RefSeq" id="WP_184272137.1">
    <property type="nucleotide sequence ID" value="NZ_JACHKY010000005.1"/>
</dbReference>
<accession>A0A7W7ISN7</accession>
<dbReference type="InterPro" id="IPR036390">
    <property type="entry name" value="WH_DNA-bd_sf"/>
</dbReference>
<dbReference type="Pfam" id="PF01638">
    <property type="entry name" value="HxlR"/>
    <property type="match status" value="2"/>
</dbReference>
<keyword evidence="3" id="KW-0804">Transcription</keyword>
<dbReference type="Proteomes" id="UP000539957">
    <property type="component" value="Unassembled WGS sequence"/>
</dbReference>
<reference evidence="6 7" key="1">
    <citation type="submission" date="2020-08" db="EMBL/GenBank/DDBJ databases">
        <title>Functional genomics of gut bacteria from endangered species of beetles.</title>
        <authorList>
            <person name="Carlos-Shanley C."/>
        </authorList>
    </citation>
    <scope>NUCLEOTIDE SEQUENCE [LARGE SCALE GENOMIC DNA]</scope>
    <source>
        <strain evidence="6 7">S00123</strain>
    </source>
</reference>
<evidence type="ECO:0000256" key="4">
    <source>
        <dbReference type="SAM" id="MobiDB-lite"/>
    </source>
</evidence>